<dbReference type="AlphaFoldDB" id="A0A9J6FYA1"/>
<keyword evidence="1" id="KW-0175">Coiled coil</keyword>
<proteinExistence type="predicted"/>
<evidence type="ECO:0000256" key="3">
    <source>
        <dbReference type="SAM" id="SignalP"/>
    </source>
</evidence>
<feature type="signal peptide" evidence="3">
    <location>
        <begin position="1"/>
        <end position="19"/>
    </location>
</feature>
<dbReference type="OMA" id="CEYAHES"/>
<dbReference type="Gene3D" id="3.30.70.1820">
    <property type="entry name" value="L1 transposable element, RRM domain"/>
    <property type="match status" value="1"/>
</dbReference>
<evidence type="ECO:0000313" key="4">
    <source>
        <dbReference type="EMBL" id="KAH9367313.1"/>
    </source>
</evidence>
<sequence>MTVRNCLLSLLMLCGDIESNPGPTTEQLLAQLLEGQNNIQQRLNDIELKIKNIEASTLALKDVGKKVSDLEKTVQSLRDSVVDLEDRSRRNNLLVFGIPEKDKEMVDDLRESIIQDVFTKILGVHISSVERLHRIGRKQPSSDRPRPVILKLIDHREKINILVNCSKLKGSDISISEDFSLTTRIKRKKLWDSTSELRKSDRKVKLVHDKVKIDDELFQWDDCSSKLVPISSRGRSKPQPKKQTPTK</sequence>
<protein>
    <recommendedName>
        <fullName evidence="6">Endonuclease-reverse transcriptase</fullName>
    </recommendedName>
</protein>
<name>A0A9J6FYA1_HAELO</name>
<evidence type="ECO:0000256" key="1">
    <source>
        <dbReference type="SAM" id="Coils"/>
    </source>
</evidence>
<evidence type="ECO:0000256" key="2">
    <source>
        <dbReference type="SAM" id="MobiDB-lite"/>
    </source>
</evidence>
<dbReference type="PANTHER" id="PTHR11505">
    <property type="entry name" value="L1 TRANSPOSABLE ELEMENT-RELATED"/>
    <property type="match status" value="1"/>
</dbReference>
<keyword evidence="5" id="KW-1185">Reference proteome</keyword>
<feature type="coiled-coil region" evidence="1">
    <location>
        <begin position="36"/>
        <end position="87"/>
    </location>
</feature>
<evidence type="ECO:0008006" key="6">
    <source>
        <dbReference type="Google" id="ProtNLM"/>
    </source>
</evidence>
<dbReference type="EMBL" id="JABSTR010000004">
    <property type="protein sequence ID" value="KAH9367313.1"/>
    <property type="molecule type" value="Genomic_DNA"/>
</dbReference>
<organism evidence="4 5">
    <name type="scientific">Haemaphysalis longicornis</name>
    <name type="common">Bush tick</name>
    <dbReference type="NCBI Taxonomy" id="44386"/>
    <lineage>
        <taxon>Eukaryota</taxon>
        <taxon>Metazoa</taxon>
        <taxon>Ecdysozoa</taxon>
        <taxon>Arthropoda</taxon>
        <taxon>Chelicerata</taxon>
        <taxon>Arachnida</taxon>
        <taxon>Acari</taxon>
        <taxon>Parasitiformes</taxon>
        <taxon>Ixodida</taxon>
        <taxon>Ixodoidea</taxon>
        <taxon>Ixodidae</taxon>
        <taxon>Haemaphysalinae</taxon>
        <taxon>Haemaphysalis</taxon>
    </lineage>
</organism>
<reference evidence="4 5" key="1">
    <citation type="journal article" date="2020" name="Cell">
        <title>Large-Scale Comparative Analyses of Tick Genomes Elucidate Their Genetic Diversity and Vector Capacities.</title>
        <authorList>
            <consortium name="Tick Genome and Microbiome Consortium (TIGMIC)"/>
            <person name="Jia N."/>
            <person name="Wang J."/>
            <person name="Shi W."/>
            <person name="Du L."/>
            <person name="Sun Y."/>
            <person name="Zhan W."/>
            <person name="Jiang J.F."/>
            <person name="Wang Q."/>
            <person name="Zhang B."/>
            <person name="Ji P."/>
            <person name="Bell-Sakyi L."/>
            <person name="Cui X.M."/>
            <person name="Yuan T.T."/>
            <person name="Jiang B.G."/>
            <person name="Yang W.F."/>
            <person name="Lam T.T."/>
            <person name="Chang Q.C."/>
            <person name="Ding S.J."/>
            <person name="Wang X.J."/>
            <person name="Zhu J.G."/>
            <person name="Ruan X.D."/>
            <person name="Zhao L."/>
            <person name="Wei J.T."/>
            <person name="Ye R.Z."/>
            <person name="Que T.C."/>
            <person name="Du C.H."/>
            <person name="Zhou Y.H."/>
            <person name="Cheng J.X."/>
            <person name="Dai P.F."/>
            <person name="Guo W.B."/>
            <person name="Han X.H."/>
            <person name="Huang E.J."/>
            <person name="Li L.F."/>
            <person name="Wei W."/>
            <person name="Gao Y.C."/>
            <person name="Liu J.Z."/>
            <person name="Shao H.Z."/>
            <person name="Wang X."/>
            <person name="Wang C.C."/>
            <person name="Yang T.C."/>
            <person name="Huo Q.B."/>
            <person name="Li W."/>
            <person name="Chen H.Y."/>
            <person name="Chen S.E."/>
            <person name="Zhou L.G."/>
            <person name="Ni X.B."/>
            <person name="Tian J.H."/>
            <person name="Sheng Y."/>
            <person name="Liu T."/>
            <person name="Pan Y.S."/>
            <person name="Xia L.Y."/>
            <person name="Li J."/>
            <person name="Zhao F."/>
            <person name="Cao W.C."/>
        </authorList>
    </citation>
    <scope>NUCLEOTIDE SEQUENCE [LARGE SCALE GENOMIC DNA]</scope>
    <source>
        <strain evidence="4">HaeL-2018</strain>
    </source>
</reference>
<feature type="region of interest" description="Disordered" evidence="2">
    <location>
        <begin position="228"/>
        <end position="247"/>
    </location>
</feature>
<dbReference type="VEuPathDB" id="VectorBase:HLOH_043624"/>
<accession>A0A9J6FYA1</accession>
<feature type="chain" id="PRO_5039951402" description="Endonuclease-reverse transcriptase" evidence="3">
    <location>
        <begin position="20"/>
        <end position="247"/>
    </location>
</feature>
<gene>
    <name evidence="4" type="ORF">HPB48_011600</name>
</gene>
<comment type="caution">
    <text evidence="4">The sequence shown here is derived from an EMBL/GenBank/DDBJ whole genome shotgun (WGS) entry which is preliminary data.</text>
</comment>
<dbReference type="OrthoDB" id="6507515at2759"/>
<evidence type="ECO:0000313" key="5">
    <source>
        <dbReference type="Proteomes" id="UP000821853"/>
    </source>
</evidence>
<dbReference type="InterPro" id="IPR004244">
    <property type="entry name" value="Transposase_22"/>
</dbReference>
<keyword evidence="3" id="KW-0732">Signal</keyword>
<dbReference type="Proteomes" id="UP000821853">
    <property type="component" value="Chromosome 2"/>
</dbReference>